<dbReference type="EMBL" id="JAUDFV010000149">
    <property type="protein sequence ID" value="KAL2719279.1"/>
    <property type="molecule type" value="Genomic_DNA"/>
</dbReference>
<evidence type="ECO:0000313" key="1">
    <source>
        <dbReference type="EMBL" id="KAL2719279.1"/>
    </source>
</evidence>
<accession>A0ABD2AFA4</accession>
<organism evidence="1 2">
    <name type="scientific">Vespula squamosa</name>
    <name type="common">Southern yellow jacket</name>
    <name type="synonym">Wasp</name>
    <dbReference type="NCBI Taxonomy" id="30214"/>
    <lineage>
        <taxon>Eukaryota</taxon>
        <taxon>Metazoa</taxon>
        <taxon>Ecdysozoa</taxon>
        <taxon>Arthropoda</taxon>
        <taxon>Hexapoda</taxon>
        <taxon>Insecta</taxon>
        <taxon>Pterygota</taxon>
        <taxon>Neoptera</taxon>
        <taxon>Endopterygota</taxon>
        <taxon>Hymenoptera</taxon>
        <taxon>Apocrita</taxon>
        <taxon>Aculeata</taxon>
        <taxon>Vespoidea</taxon>
        <taxon>Vespidae</taxon>
        <taxon>Vespinae</taxon>
        <taxon>Vespula</taxon>
    </lineage>
</organism>
<dbReference type="Proteomes" id="UP001607302">
    <property type="component" value="Unassembled WGS sequence"/>
</dbReference>
<gene>
    <name evidence="1" type="ORF">V1478_010741</name>
</gene>
<keyword evidence="2" id="KW-1185">Reference proteome</keyword>
<reference evidence="1 2" key="1">
    <citation type="journal article" date="2024" name="Ann. Entomol. Soc. Am.">
        <title>Genomic analyses of the southern and eastern yellowjacket wasps (Hymenoptera: Vespidae) reveal evolutionary signatures of social life.</title>
        <authorList>
            <person name="Catto M.A."/>
            <person name="Caine P.B."/>
            <person name="Orr S.E."/>
            <person name="Hunt B.G."/>
            <person name="Goodisman M.A.D."/>
        </authorList>
    </citation>
    <scope>NUCLEOTIDE SEQUENCE [LARGE SCALE GENOMIC DNA]</scope>
    <source>
        <strain evidence="1">233</strain>
        <tissue evidence="1">Head and thorax</tissue>
    </source>
</reference>
<comment type="caution">
    <text evidence="1">The sequence shown here is derived from an EMBL/GenBank/DDBJ whole genome shotgun (WGS) entry which is preliminary data.</text>
</comment>
<name>A0ABD2AFA4_VESSQ</name>
<proteinExistence type="predicted"/>
<dbReference type="AlphaFoldDB" id="A0ABD2AFA4"/>
<sequence>MDNILQMKIFTLDNKFILVAIRKLIININAYQKYLQIIASIITGGIQTYNMKVSKIVQKKPINDPIIKEHKFNAYRDKKKKFRIRHSFGEMYFGGILNIVKGDQKNSEKYFSHALIANRKNLAVKSSQLF</sequence>
<protein>
    <submittedName>
        <fullName evidence="1">Fatty acid synthase-like</fullName>
    </submittedName>
</protein>
<evidence type="ECO:0000313" key="2">
    <source>
        <dbReference type="Proteomes" id="UP001607302"/>
    </source>
</evidence>